<sequence>MAGGCSIRALWILNNHDVVVFSRRFPVVERRWRAACKSENESCSDKNVGNDVLPLLPTDSELASAFVDRKTREGSARGFGIRVAQSAEGSDSWVDDPITRHIISLYVNKEDEGENYLLWPLILHIKGHYCILVLPLVGPRHLKAYARICKRPDCGNAVGMDESLSSLLLDLPSITGAFMVAHAVGDVVAGDTPEPEVVVSVSPSVGGLLDSLTGSIGISGISARAKPAAAPVPASSTSSTALGGAVASDAPNSRPLDKDTLRNFISSSMPFGRLFDLMATSYVLVDLYIGTPLDLNYSNISAIKLYGFASSDLPPADRKQPAWKPYIYKGKQRIIFTIHEAVNAAMYDRDEIPDVISISGQVNCRAELEGLPDVSFPMTGLDTARIEFLSFHPCAQVPEQGVDKQAVMFTPPLGNFVLMRYQALCGIGPPIKGFYQLSMVSENEGAFLFKLHLLERYKAPLTLEFCTVTMPFPRRRVVSFDGTPSVGTVSTTEHSVEWKIITSGRGISGKSIEATFPGTVKFAPWQTQRSISSGSVLGSVAGEDSDTEPEATNSLVNVEEFLLEKMNKDLQAVDLEEPFCWQAYDYAKVSFKIGGASLSGISIDPKSVSIFPAVKAPVEFSIQCSGKSMTTVDTIFTRFFSLQQVTSGEYILWNTLGKCPSAATTKV</sequence>
<organism evidence="7 8">
    <name type="scientific">Rhododendron williamsianum</name>
    <dbReference type="NCBI Taxonomy" id="262921"/>
    <lineage>
        <taxon>Eukaryota</taxon>
        <taxon>Viridiplantae</taxon>
        <taxon>Streptophyta</taxon>
        <taxon>Embryophyta</taxon>
        <taxon>Tracheophyta</taxon>
        <taxon>Spermatophyta</taxon>
        <taxon>Magnoliopsida</taxon>
        <taxon>eudicotyledons</taxon>
        <taxon>Gunneridae</taxon>
        <taxon>Pentapetalae</taxon>
        <taxon>asterids</taxon>
        <taxon>Ericales</taxon>
        <taxon>Ericaceae</taxon>
        <taxon>Ericoideae</taxon>
        <taxon>Rhodoreae</taxon>
        <taxon>Rhododendron</taxon>
    </lineage>
</organism>
<keyword evidence="8" id="KW-1185">Reference proteome</keyword>
<evidence type="ECO:0000259" key="6">
    <source>
        <dbReference type="PROSITE" id="PS51072"/>
    </source>
</evidence>
<comment type="subcellular location">
    <subcellularLocation>
        <location evidence="5">Endomembrane system</location>
        <topology evidence="5">Peripheral membrane protein</topology>
        <orientation evidence="5">Cytoplasmic side</orientation>
    </subcellularLocation>
</comment>
<dbReference type="GO" id="GO:0005829">
    <property type="term" value="C:cytosol"/>
    <property type="evidence" value="ECO:0007669"/>
    <property type="project" value="TreeGrafter"/>
</dbReference>
<evidence type="ECO:0000256" key="5">
    <source>
        <dbReference type="ARBA" id="ARBA00029433"/>
    </source>
</evidence>
<accession>A0A6A4LLL9</accession>
<evidence type="ECO:0000256" key="2">
    <source>
        <dbReference type="ARBA" id="ARBA00022448"/>
    </source>
</evidence>
<keyword evidence="2" id="KW-0813">Transport</keyword>
<dbReference type="PANTHER" id="PTHR16082:SF2">
    <property type="entry name" value="AP-5 COMPLEX SUBUNIT MU-1"/>
    <property type="match status" value="1"/>
</dbReference>
<keyword evidence="3" id="KW-0653">Protein transport</keyword>
<dbReference type="Gene3D" id="2.60.40.1170">
    <property type="entry name" value="Mu homology domain, subdomain B"/>
    <property type="match status" value="2"/>
</dbReference>
<feature type="non-terminal residue" evidence="7">
    <location>
        <position position="1"/>
    </location>
</feature>
<protein>
    <recommendedName>
        <fullName evidence="6">MHD domain-containing protein</fullName>
    </recommendedName>
</protein>
<evidence type="ECO:0000256" key="1">
    <source>
        <dbReference type="ARBA" id="ARBA00005324"/>
    </source>
</evidence>
<dbReference type="PROSITE" id="PS51072">
    <property type="entry name" value="MHD"/>
    <property type="match status" value="1"/>
</dbReference>
<dbReference type="GO" id="GO:0005764">
    <property type="term" value="C:lysosome"/>
    <property type="evidence" value="ECO:0007669"/>
    <property type="project" value="TreeGrafter"/>
</dbReference>
<dbReference type="SUPFAM" id="SSF49447">
    <property type="entry name" value="Second domain of Mu2 adaptin subunit (ap50) of ap2 adaptor"/>
    <property type="match status" value="1"/>
</dbReference>
<comment type="similarity">
    <text evidence="1">Belongs to the adaptor complexes medium subunit family.</text>
</comment>
<evidence type="ECO:0000313" key="7">
    <source>
        <dbReference type="EMBL" id="KAE9455308.1"/>
    </source>
</evidence>
<dbReference type="GO" id="GO:0005770">
    <property type="term" value="C:late endosome"/>
    <property type="evidence" value="ECO:0007669"/>
    <property type="project" value="TreeGrafter"/>
</dbReference>
<dbReference type="GO" id="GO:0015031">
    <property type="term" value="P:protein transport"/>
    <property type="evidence" value="ECO:0007669"/>
    <property type="project" value="UniProtKB-KW"/>
</dbReference>
<comment type="caution">
    <text evidence="7">The sequence shown here is derived from an EMBL/GenBank/DDBJ whole genome shotgun (WGS) entry which is preliminary data.</text>
</comment>
<dbReference type="CDD" id="cd09256">
    <property type="entry name" value="AP_MuD_MHD"/>
    <property type="match status" value="1"/>
</dbReference>
<feature type="domain" description="MHD" evidence="6">
    <location>
        <begin position="331"/>
        <end position="594"/>
    </location>
</feature>
<name>A0A6A4LLL9_9ERIC</name>
<dbReference type="GO" id="GO:0016197">
    <property type="term" value="P:endosomal transport"/>
    <property type="evidence" value="ECO:0007669"/>
    <property type="project" value="TreeGrafter"/>
</dbReference>
<proteinExistence type="inferred from homology"/>
<dbReference type="InterPro" id="IPR036168">
    <property type="entry name" value="AP2_Mu_C_sf"/>
</dbReference>
<dbReference type="OrthoDB" id="1877176at2759"/>
<dbReference type="Proteomes" id="UP000428333">
    <property type="component" value="Linkage Group LG07"/>
</dbReference>
<dbReference type="GO" id="GO:0030119">
    <property type="term" value="C:AP-type membrane coat adaptor complex"/>
    <property type="evidence" value="ECO:0007669"/>
    <property type="project" value="TreeGrafter"/>
</dbReference>
<dbReference type="FunFam" id="2.60.40.1170:FF:000025">
    <property type="entry name" value="AP-5 complex subunit mu isoform X1"/>
    <property type="match status" value="1"/>
</dbReference>
<keyword evidence="4" id="KW-0472">Membrane</keyword>
<evidence type="ECO:0000313" key="8">
    <source>
        <dbReference type="Proteomes" id="UP000428333"/>
    </source>
</evidence>
<evidence type="ECO:0000256" key="4">
    <source>
        <dbReference type="ARBA" id="ARBA00023136"/>
    </source>
</evidence>
<evidence type="ECO:0000256" key="3">
    <source>
        <dbReference type="ARBA" id="ARBA00022927"/>
    </source>
</evidence>
<dbReference type="EMBL" id="QEFC01001862">
    <property type="protein sequence ID" value="KAE9455308.1"/>
    <property type="molecule type" value="Genomic_DNA"/>
</dbReference>
<dbReference type="FunFam" id="2.60.40.1170:FF:000027">
    <property type="entry name" value="Adaptor complexes medium subunit family protein"/>
    <property type="match status" value="1"/>
</dbReference>
<reference evidence="7 8" key="1">
    <citation type="journal article" date="2019" name="Genome Biol. Evol.">
        <title>The Rhododendron genome and chromosomal organization provide insight into shared whole-genome duplications across the heath family (Ericaceae).</title>
        <authorList>
            <person name="Soza V.L."/>
            <person name="Lindsley D."/>
            <person name="Waalkes A."/>
            <person name="Ramage E."/>
            <person name="Patwardhan R.P."/>
            <person name="Burton J.N."/>
            <person name="Adey A."/>
            <person name="Kumar A."/>
            <person name="Qiu R."/>
            <person name="Shendure J."/>
            <person name="Hall B."/>
        </authorList>
    </citation>
    <scope>NUCLEOTIDE SEQUENCE [LARGE SCALE GENOMIC DNA]</scope>
    <source>
        <strain evidence="7">RSF 1966-606</strain>
    </source>
</reference>
<dbReference type="PANTHER" id="PTHR16082">
    <property type="entry name" value="AP-5 COMPLEX SUBUNIT MU-1"/>
    <property type="match status" value="1"/>
</dbReference>
<gene>
    <name evidence="7" type="ORF">C3L33_12794</name>
</gene>
<dbReference type="AlphaFoldDB" id="A0A6A4LLL9"/>
<dbReference type="InterPro" id="IPR039591">
    <property type="entry name" value="AP5M1"/>
</dbReference>
<dbReference type="Pfam" id="PF00928">
    <property type="entry name" value="Adap_comp_sub"/>
    <property type="match status" value="1"/>
</dbReference>
<dbReference type="InterPro" id="IPR028565">
    <property type="entry name" value="MHD"/>
</dbReference>